<accession>A0A7Z0B3D2</accession>
<comment type="caution">
    <text evidence="3">The sequence shown here is derived from an EMBL/GenBank/DDBJ whole genome shotgun (WGS) entry which is preliminary data.</text>
</comment>
<name>A0A7Z0B3D2_9BURK</name>
<sequence length="80" mass="8697">MNLSFVKLFSKRPASAFRVPHAVSARRMLGAAALAVWALAAVPAHAQDPSPDSDDTSVTLPDPLGAPRRRKTRNLCRMCR</sequence>
<organism evidence="3 4">
    <name type="scientific">Paraburkholderia bryophila</name>
    <dbReference type="NCBI Taxonomy" id="420952"/>
    <lineage>
        <taxon>Bacteria</taxon>
        <taxon>Pseudomonadati</taxon>
        <taxon>Pseudomonadota</taxon>
        <taxon>Betaproteobacteria</taxon>
        <taxon>Burkholderiales</taxon>
        <taxon>Burkholderiaceae</taxon>
        <taxon>Paraburkholderia</taxon>
    </lineage>
</organism>
<proteinExistence type="predicted"/>
<dbReference type="EMBL" id="JACCAU010000001">
    <property type="protein sequence ID" value="NYH18232.1"/>
    <property type="molecule type" value="Genomic_DNA"/>
</dbReference>
<feature type="compositionally biased region" description="Basic residues" evidence="1">
    <location>
        <begin position="67"/>
        <end position="80"/>
    </location>
</feature>
<reference evidence="3 4" key="1">
    <citation type="submission" date="2020-07" db="EMBL/GenBank/DDBJ databases">
        <title>Exploring microbial biodiversity for novel pathways involved in the catabolism of aromatic compounds derived from lignin.</title>
        <authorList>
            <person name="Elkins J."/>
        </authorList>
    </citation>
    <scope>NUCLEOTIDE SEQUENCE [LARGE SCALE GENOMIC DNA]</scope>
    <source>
        <strain evidence="3 4">H2C3B</strain>
    </source>
</reference>
<feature type="region of interest" description="Disordered" evidence="1">
    <location>
        <begin position="45"/>
        <end position="80"/>
    </location>
</feature>
<evidence type="ECO:0000256" key="2">
    <source>
        <dbReference type="SAM" id="SignalP"/>
    </source>
</evidence>
<feature type="signal peptide" evidence="2">
    <location>
        <begin position="1"/>
        <end position="46"/>
    </location>
</feature>
<evidence type="ECO:0000313" key="3">
    <source>
        <dbReference type="EMBL" id="NYH18232.1"/>
    </source>
</evidence>
<gene>
    <name evidence="3" type="ORF">GGD41_005460</name>
</gene>
<evidence type="ECO:0000313" key="4">
    <source>
        <dbReference type="Proteomes" id="UP000572540"/>
    </source>
</evidence>
<protein>
    <submittedName>
        <fullName evidence="3">Putative secreted protein</fullName>
    </submittedName>
</protein>
<keyword evidence="2" id="KW-0732">Signal</keyword>
<feature type="compositionally biased region" description="Low complexity" evidence="1">
    <location>
        <begin position="45"/>
        <end position="63"/>
    </location>
</feature>
<dbReference type="Proteomes" id="UP000572540">
    <property type="component" value="Unassembled WGS sequence"/>
</dbReference>
<dbReference type="AlphaFoldDB" id="A0A7Z0B3D2"/>
<evidence type="ECO:0000256" key="1">
    <source>
        <dbReference type="SAM" id="MobiDB-lite"/>
    </source>
</evidence>
<feature type="chain" id="PRO_5031150122" evidence="2">
    <location>
        <begin position="47"/>
        <end position="80"/>
    </location>
</feature>